<dbReference type="PANTHER" id="PTHR43279:SF1">
    <property type="entry name" value="CATECHOL-2,3-DIOXYGENASE"/>
    <property type="match status" value="1"/>
</dbReference>
<dbReference type="PANTHER" id="PTHR43279">
    <property type="entry name" value="CATECHOL-2,3-DIOXYGENASE"/>
    <property type="match status" value="1"/>
</dbReference>
<dbReference type="InterPro" id="IPR018146">
    <property type="entry name" value="Glyoxalase_1_CS"/>
</dbReference>
<organism evidence="3 4">
    <name type="scientific">Alkaliphilus metalliredigens (strain QYMF)</name>
    <dbReference type="NCBI Taxonomy" id="293826"/>
    <lineage>
        <taxon>Bacteria</taxon>
        <taxon>Bacillati</taxon>
        <taxon>Bacillota</taxon>
        <taxon>Clostridia</taxon>
        <taxon>Peptostreptococcales</taxon>
        <taxon>Natronincolaceae</taxon>
        <taxon>Alkaliphilus</taxon>
    </lineage>
</organism>
<dbReference type="InterPro" id="IPR037523">
    <property type="entry name" value="VOC_core"/>
</dbReference>
<feature type="domain" description="VOC" evidence="2">
    <location>
        <begin position="11"/>
        <end position="128"/>
    </location>
</feature>
<dbReference type="HOGENOM" id="CLU_059557_0_0_9"/>
<dbReference type="CDD" id="cd16359">
    <property type="entry name" value="VOC_BsCatE_like_C"/>
    <property type="match status" value="1"/>
</dbReference>
<feature type="domain" description="VOC" evidence="2">
    <location>
        <begin position="170"/>
        <end position="285"/>
    </location>
</feature>
<dbReference type="Proteomes" id="UP000001572">
    <property type="component" value="Chromosome"/>
</dbReference>
<gene>
    <name evidence="3" type="ordered locus">Amet_4725</name>
</gene>
<dbReference type="SUPFAM" id="SSF54593">
    <property type="entry name" value="Glyoxalase/Bleomycin resistance protein/Dihydroxybiphenyl dioxygenase"/>
    <property type="match status" value="2"/>
</dbReference>
<reference evidence="4" key="1">
    <citation type="journal article" date="2016" name="Genome Announc.">
        <title>Complete genome sequence of Alkaliphilus metalliredigens strain QYMF, an alkaliphilic and metal-reducing bacterium isolated from borax-contaminated leachate ponds.</title>
        <authorList>
            <person name="Hwang C."/>
            <person name="Copeland A."/>
            <person name="Lucas S."/>
            <person name="Lapidus A."/>
            <person name="Barry K."/>
            <person name="Detter J.C."/>
            <person name="Glavina Del Rio T."/>
            <person name="Hammon N."/>
            <person name="Israni S."/>
            <person name="Dalin E."/>
            <person name="Tice H."/>
            <person name="Pitluck S."/>
            <person name="Chertkov O."/>
            <person name="Brettin T."/>
            <person name="Bruce D."/>
            <person name="Han C."/>
            <person name="Schmutz J."/>
            <person name="Larimer F."/>
            <person name="Land M.L."/>
            <person name="Hauser L."/>
            <person name="Kyrpides N."/>
            <person name="Mikhailova N."/>
            <person name="Ye Q."/>
            <person name="Zhou J."/>
            <person name="Richardson P."/>
            <person name="Fields M.W."/>
        </authorList>
    </citation>
    <scope>NUCLEOTIDE SEQUENCE [LARGE SCALE GENOMIC DNA]</scope>
    <source>
        <strain evidence="4">QYMF</strain>
    </source>
</reference>
<keyword evidence="3" id="KW-0223">Dioxygenase</keyword>
<dbReference type="PROSITE" id="PS51819">
    <property type="entry name" value="VOC"/>
    <property type="match status" value="2"/>
</dbReference>
<dbReference type="GO" id="GO:0004462">
    <property type="term" value="F:lactoylglutathione lyase activity"/>
    <property type="evidence" value="ECO:0007669"/>
    <property type="project" value="InterPro"/>
</dbReference>
<dbReference type="RefSeq" id="WP_012065678.1">
    <property type="nucleotide sequence ID" value="NC_009633.1"/>
</dbReference>
<accession>A6TX75</accession>
<evidence type="ECO:0000313" key="4">
    <source>
        <dbReference type="Proteomes" id="UP000001572"/>
    </source>
</evidence>
<dbReference type="PROSITE" id="PS00934">
    <property type="entry name" value="GLYOXALASE_I_1"/>
    <property type="match status" value="2"/>
</dbReference>
<dbReference type="InterPro" id="IPR029068">
    <property type="entry name" value="Glyas_Bleomycin-R_OHBP_Dase"/>
</dbReference>
<dbReference type="eggNOG" id="COG2514">
    <property type="taxonomic scope" value="Bacteria"/>
</dbReference>
<dbReference type="Gene3D" id="3.10.180.10">
    <property type="entry name" value="2,3-Dihydroxybiphenyl 1,2-Dioxygenase, domain 1"/>
    <property type="match status" value="2"/>
</dbReference>
<keyword evidence="3" id="KW-0560">Oxidoreductase</keyword>
<proteinExistence type="predicted"/>
<keyword evidence="1" id="KW-0479">Metal-binding</keyword>
<protein>
    <submittedName>
        <fullName evidence="3">Glyoxalase/bleomycin resistance protein/dioxygenase</fullName>
    </submittedName>
</protein>
<dbReference type="OrthoDB" id="9792626at2"/>
<dbReference type="EMBL" id="CP000724">
    <property type="protein sequence ID" value="ABR50793.1"/>
    <property type="molecule type" value="Genomic_DNA"/>
</dbReference>
<dbReference type="Pfam" id="PF00903">
    <property type="entry name" value="Glyoxalase"/>
    <property type="match status" value="2"/>
</dbReference>
<evidence type="ECO:0000259" key="2">
    <source>
        <dbReference type="PROSITE" id="PS51819"/>
    </source>
</evidence>
<sequence>MSKYHRPPNTFVGQVDIKVGDLERTLNFYQGVLGFTILENHEGKITLTADGKLPLIKIEQPEDIISKESQTTGLYHFAILLPSRADLGTIIKKLREISYPLQGGSHHGISEAIYLEDPDGNGIEIYADTPPSTWKWENGVLPAEGKALDIKGLLAEAEDKEWKGIPSEALIGHIHLSVSELEKTEAFYHQGMGFDVVMRIPRNAVFFSTGEYHHHIGTNIWNGIGAPAPSENSVGMSSFSVVFPSDEAREKVIKKLRDLNYQVKKEEGVFITEDPSGNQIRLVVSRDI</sequence>
<dbReference type="KEGG" id="amt:Amet_4725"/>
<keyword evidence="4" id="KW-1185">Reference proteome</keyword>
<dbReference type="AlphaFoldDB" id="A6TX75"/>
<dbReference type="InterPro" id="IPR004360">
    <property type="entry name" value="Glyas_Fos-R_dOase_dom"/>
</dbReference>
<name>A6TX75_ALKMQ</name>
<dbReference type="STRING" id="293826.Amet_4725"/>
<dbReference type="GO" id="GO:0046872">
    <property type="term" value="F:metal ion binding"/>
    <property type="evidence" value="ECO:0007669"/>
    <property type="project" value="UniProtKB-KW"/>
</dbReference>
<evidence type="ECO:0000313" key="3">
    <source>
        <dbReference type="EMBL" id="ABR50793.1"/>
    </source>
</evidence>
<dbReference type="GO" id="GO:0051213">
    <property type="term" value="F:dioxygenase activity"/>
    <property type="evidence" value="ECO:0007669"/>
    <property type="project" value="UniProtKB-KW"/>
</dbReference>
<evidence type="ECO:0000256" key="1">
    <source>
        <dbReference type="ARBA" id="ARBA00022723"/>
    </source>
</evidence>